<dbReference type="GO" id="GO:0005886">
    <property type="term" value="C:plasma membrane"/>
    <property type="evidence" value="ECO:0007669"/>
    <property type="project" value="TreeGrafter"/>
</dbReference>
<dbReference type="InterPro" id="IPR003848">
    <property type="entry name" value="DUF218"/>
</dbReference>
<protein>
    <recommendedName>
        <fullName evidence="1">DUF218 domain-containing protein</fullName>
    </recommendedName>
</protein>
<evidence type="ECO:0000313" key="2">
    <source>
        <dbReference type="EMBL" id="GGH87225.1"/>
    </source>
</evidence>
<dbReference type="InterPro" id="IPR014729">
    <property type="entry name" value="Rossmann-like_a/b/a_fold"/>
</dbReference>
<dbReference type="AlphaFoldDB" id="A0A8J3ENU7"/>
<evidence type="ECO:0000313" key="3">
    <source>
        <dbReference type="Proteomes" id="UP000656813"/>
    </source>
</evidence>
<evidence type="ECO:0000259" key="1">
    <source>
        <dbReference type="Pfam" id="PF02698"/>
    </source>
</evidence>
<dbReference type="RefSeq" id="WP_188498843.1">
    <property type="nucleotide sequence ID" value="NZ_BMFV01000037.1"/>
</dbReference>
<feature type="domain" description="DUF218" evidence="1">
    <location>
        <begin position="32"/>
        <end position="149"/>
    </location>
</feature>
<sequence length="199" mass="22906">MKISQLEPEHLTQEQITQLIFNGLEDDQKNGDCIMVFGSSLAHKYRLPKAIELYQHGRAGKLLFSGGVTWKGNAHPEAICLKERALELGIPEKDILIETLSKHTKENVLASLLVLDRAFNLHHIKRLLVVTTRYHIKRAYLTLKTYMPDWIEFSLCPVDDQLTQEAHWFLTPKGYKRVETEAKKLIQYVQQGVIVDDEV</sequence>
<keyword evidence="3" id="KW-1185">Reference proteome</keyword>
<dbReference type="PANTHER" id="PTHR30336">
    <property type="entry name" value="INNER MEMBRANE PROTEIN, PROBABLE PERMEASE"/>
    <property type="match status" value="1"/>
</dbReference>
<reference evidence="2" key="2">
    <citation type="submission" date="2020-09" db="EMBL/GenBank/DDBJ databases">
        <authorList>
            <person name="Sun Q."/>
            <person name="Zhou Y."/>
        </authorList>
    </citation>
    <scope>NUCLEOTIDE SEQUENCE</scope>
    <source>
        <strain evidence="2">CGMCC 1.12777</strain>
    </source>
</reference>
<proteinExistence type="predicted"/>
<dbReference type="CDD" id="cd06259">
    <property type="entry name" value="YdcF-like"/>
    <property type="match status" value="1"/>
</dbReference>
<dbReference type="Proteomes" id="UP000656813">
    <property type="component" value="Unassembled WGS sequence"/>
</dbReference>
<organism evidence="2 3">
    <name type="scientific">Pullulanibacillus pueri</name>
    <dbReference type="NCBI Taxonomy" id="1437324"/>
    <lineage>
        <taxon>Bacteria</taxon>
        <taxon>Bacillati</taxon>
        <taxon>Bacillota</taxon>
        <taxon>Bacilli</taxon>
        <taxon>Bacillales</taxon>
        <taxon>Sporolactobacillaceae</taxon>
        <taxon>Pullulanibacillus</taxon>
    </lineage>
</organism>
<dbReference type="PANTHER" id="PTHR30336:SF20">
    <property type="entry name" value="DUF218 DOMAIN-CONTAINING PROTEIN"/>
    <property type="match status" value="1"/>
</dbReference>
<dbReference type="EMBL" id="BMFV01000037">
    <property type="protein sequence ID" value="GGH87225.1"/>
    <property type="molecule type" value="Genomic_DNA"/>
</dbReference>
<dbReference type="Pfam" id="PF02698">
    <property type="entry name" value="DUF218"/>
    <property type="match status" value="1"/>
</dbReference>
<dbReference type="InterPro" id="IPR051599">
    <property type="entry name" value="Cell_Envelope_Assoc"/>
</dbReference>
<comment type="caution">
    <text evidence="2">The sequence shown here is derived from an EMBL/GenBank/DDBJ whole genome shotgun (WGS) entry which is preliminary data.</text>
</comment>
<name>A0A8J3ENU7_9BACL</name>
<gene>
    <name evidence="2" type="ORF">GCM10007096_36750</name>
</gene>
<dbReference type="Gene3D" id="3.40.50.620">
    <property type="entry name" value="HUPs"/>
    <property type="match status" value="1"/>
</dbReference>
<reference evidence="2" key="1">
    <citation type="journal article" date="2014" name="Int. J. Syst. Evol. Microbiol.">
        <title>Complete genome sequence of Corynebacterium casei LMG S-19264T (=DSM 44701T), isolated from a smear-ripened cheese.</title>
        <authorList>
            <consortium name="US DOE Joint Genome Institute (JGI-PGF)"/>
            <person name="Walter F."/>
            <person name="Albersmeier A."/>
            <person name="Kalinowski J."/>
            <person name="Ruckert C."/>
        </authorList>
    </citation>
    <scope>NUCLEOTIDE SEQUENCE</scope>
    <source>
        <strain evidence="2">CGMCC 1.12777</strain>
    </source>
</reference>
<accession>A0A8J3ENU7</accession>